<proteinExistence type="predicted"/>
<reference evidence="2" key="1">
    <citation type="submission" date="2023-03" db="EMBL/GenBank/DDBJ databases">
        <authorList>
            <person name="Steffen K."/>
            <person name="Cardenas P."/>
        </authorList>
    </citation>
    <scope>NUCLEOTIDE SEQUENCE</scope>
</reference>
<name>A0AA35SDX2_GEOBA</name>
<feature type="non-terminal residue" evidence="2">
    <location>
        <position position="1"/>
    </location>
</feature>
<dbReference type="Proteomes" id="UP001174909">
    <property type="component" value="Unassembled WGS sequence"/>
</dbReference>
<dbReference type="EMBL" id="CASHTH010002257">
    <property type="protein sequence ID" value="CAI8027092.1"/>
    <property type="molecule type" value="Genomic_DNA"/>
</dbReference>
<sequence length="108" mass="11889">MSLLTVERNSPSPQESDAEETLSSSSHEGFVAREHYVTSLPPRPWASLGRHGGGMVLSLSLCEAPFSSISHLLFTTCPSLSLTLSFFCHSVTFLSFHLFLSSILHDRH</sequence>
<keyword evidence="3" id="KW-1185">Reference proteome</keyword>
<comment type="caution">
    <text evidence="2">The sequence shown here is derived from an EMBL/GenBank/DDBJ whole genome shotgun (WGS) entry which is preliminary data.</text>
</comment>
<feature type="compositionally biased region" description="Polar residues" evidence="1">
    <location>
        <begin position="7"/>
        <end position="27"/>
    </location>
</feature>
<organism evidence="2 3">
    <name type="scientific">Geodia barretti</name>
    <name type="common">Barrett's horny sponge</name>
    <dbReference type="NCBI Taxonomy" id="519541"/>
    <lineage>
        <taxon>Eukaryota</taxon>
        <taxon>Metazoa</taxon>
        <taxon>Porifera</taxon>
        <taxon>Demospongiae</taxon>
        <taxon>Heteroscleromorpha</taxon>
        <taxon>Tetractinellida</taxon>
        <taxon>Astrophorina</taxon>
        <taxon>Geodiidae</taxon>
        <taxon>Geodia</taxon>
    </lineage>
</organism>
<dbReference type="AlphaFoldDB" id="A0AA35SDX2"/>
<evidence type="ECO:0000313" key="3">
    <source>
        <dbReference type="Proteomes" id="UP001174909"/>
    </source>
</evidence>
<evidence type="ECO:0000313" key="2">
    <source>
        <dbReference type="EMBL" id="CAI8027092.1"/>
    </source>
</evidence>
<protein>
    <submittedName>
        <fullName evidence="2">Uncharacterized protein</fullName>
    </submittedName>
</protein>
<evidence type="ECO:0000256" key="1">
    <source>
        <dbReference type="SAM" id="MobiDB-lite"/>
    </source>
</evidence>
<gene>
    <name evidence="2" type="ORF">GBAR_LOCUS15508</name>
</gene>
<feature type="region of interest" description="Disordered" evidence="1">
    <location>
        <begin position="1"/>
        <end position="27"/>
    </location>
</feature>
<accession>A0AA35SDX2</accession>